<dbReference type="InterPro" id="IPR052517">
    <property type="entry name" value="GlcG_carb_metab_protein"/>
</dbReference>
<gene>
    <name evidence="1" type="ORF">SAMN05216221_3069</name>
</gene>
<dbReference type="Gene3D" id="3.30.450.150">
    <property type="entry name" value="Haem-degrading domain"/>
    <property type="match status" value="1"/>
</dbReference>
<protein>
    <submittedName>
        <fullName evidence="1">Uncharacterized conserved protein GlcG, DUF336 family</fullName>
    </submittedName>
</protein>
<sequence>MLRNQPSLSLELALIAMPAVLAEARRLGVRISASIVDAGGQLINLAHMDGAPAPSRDIAHDKAWTATGFGLATSAWEERLASMPPSVRDGLLQRPRLAMFGGGVPVKVDGATVGAIGVSGATAAQDEQCAEAGVRAILEALAQ</sequence>
<dbReference type="AlphaFoldDB" id="A0A1H1WE17"/>
<dbReference type="PANTHER" id="PTHR34309">
    <property type="entry name" value="SLR1406 PROTEIN"/>
    <property type="match status" value="1"/>
</dbReference>
<dbReference type="InterPro" id="IPR005624">
    <property type="entry name" value="PduO/GlcC-like"/>
</dbReference>
<evidence type="ECO:0000313" key="2">
    <source>
        <dbReference type="Proteomes" id="UP000243359"/>
    </source>
</evidence>
<keyword evidence="2" id="KW-1185">Reference proteome</keyword>
<accession>A0A1H1WE17</accession>
<dbReference type="OrthoDB" id="1684899at2"/>
<evidence type="ECO:0000313" key="1">
    <source>
        <dbReference type="EMBL" id="SDS95638.1"/>
    </source>
</evidence>
<dbReference type="STRING" id="1392877.SAMN05216221_3069"/>
<name>A0A1H1WE17_9PSED</name>
<proteinExistence type="predicted"/>
<reference evidence="2" key="1">
    <citation type="submission" date="2016-10" db="EMBL/GenBank/DDBJ databases">
        <authorList>
            <person name="Varghese N."/>
            <person name="Submissions S."/>
        </authorList>
    </citation>
    <scope>NUCLEOTIDE SEQUENCE [LARGE SCALE GENOMIC DNA]</scope>
    <source>
        <strain evidence="2">KCTC 32247</strain>
    </source>
</reference>
<dbReference type="PANTHER" id="PTHR34309:SF1">
    <property type="entry name" value="PROTEIN GLCG"/>
    <property type="match status" value="1"/>
</dbReference>
<dbReference type="RefSeq" id="WP_090349851.1">
    <property type="nucleotide sequence ID" value="NZ_LT629751.1"/>
</dbReference>
<organism evidence="1 2">
    <name type="scientific">Pseudomonas oryzae</name>
    <dbReference type="NCBI Taxonomy" id="1392877"/>
    <lineage>
        <taxon>Bacteria</taxon>
        <taxon>Pseudomonadati</taxon>
        <taxon>Pseudomonadota</taxon>
        <taxon>Gammaproteobacteria</taxon>
        <taxon>Pseudomonadales</taxon>
        <taxon>Pseudomonadaceae</taxon>
        <taxon>Pseudomonas</taxon>
    </lineage>
</organism>
<dbReference type="SUPFAM" id="SSF143744">
    <property type="entry name" value="GlcG-like"/>
    <property type="match status" value="1"/>
</dbReference>
<dbReference type="Proteomes" id="UP000243359">
    <property type="component" value="Chromosome I"/>
</dbReference>
<dbReference type="InterPro" id="IPR038084">
    <property type="entry name" value="PduO/GlcC-like_sf"/>
</dbReference>
<dbReference type="EMBL" id="LT629751">
    <property type="protein sequence ID" value="SDS95638.1"/>
    <property type="molecule type" value="Genomic_DNA"/>
</dbReference>
<dbReference type="Pfam" id="PF03928">
    <property type="entry name" value="HbpS-like"/>
    <property type="match status" value="1"/>
</dbReference>